<dbReference type="EMBL" id="CP009508">
    <property type="protein sequence ID" value="AKB34806.1"/>
    <property type="molecule type" value="Genomic_DNA"/>
</dbReference>
<accession>A0A0E3LC30</accession>
<dbReference type="KEGG" id="msj:MSSAC_0216"/>
<dbReference type="HOGENOM" id="CLU_2505006_0_0_2"/>
<dbReference type="PATRIC" id="fig|1434118.4.peg.293"/>
<evidence type="ECO:0000313" key="1">
    <source>
        <dbReference type="EMBL" id="AKB34806.1"/>
    </source>
</evidence>
<protein>
    <submittedName>
        <fullName evidence="1">Uncharacterized protein</fullName>
    </submittedName>
</protein>
<gene>
    <name evidence="1" type="ORF">MSSAC_0216</name>
</gene>
<sequence length="85" mass="10070">MDQDSIEDYLRDYIDENDKIILEENEVIFLFELKITDIHISAADFFSVSVFRFDIVNIWKMKASYILKNGHALPKVSFLFSFGWL</sequence>
<organism evidence="1 2">
    <name type="scientific">Methanosarcina siciliae C2J</name>
    <dbReference type="NCBI Taxonomy" id="1434118"/>
    <lineage>
        <taxon>Archaea</taxon>
        <taxon>Methanobacteriati</taxon>
        <taxon>Methanobacteriota</taxon>
        <taxon>Stenosarchaea group</taxon>
        <taxon>Methanomicrobia</taxon>
        <taxon>Methanosarcinales</taxon>
        <taxon>Methanosarcinaceae</taxon>
        <taxon>Methanosarcina</taxon>
    </lineage>
</organism>
<dbReference type="AlphaFoldDB" id="A0A0E3LC30"/>
<name>A0A0E3LC30_9EURY</name>
<reference evidence="1 2" key="1">
    <citation type="submission" date="2014-07" db="EMBL/GenBank/DDBJ databases">
        <title>Methanogenic archaea and the global carbon cycle.</title>
        <authorList>
            <person name="Henriksen J.R."/>
            <person name="Luke J."/>
            <person name="Reinhart S."/>
            <person name="Benedict M.N."/>
            <person name="Youngblut N.D."/>
            <person name="Metcalf M.E."/>
            <person name="Whitaker R.J."/>
            <person name="Metcalf W.W."/>
        </authorList>
    </citation>
    <scope>NUCLEOTIDE SEQUENCE [LARGE SCALE GENOMIC DNA]</scope>
    <source>
        <strain evidence="1 2">C2J</strain>
    </source>
</reference>
<dbReference type="Proteomes" id="UP000033123">
    <property type="component" value="Chromosome"/>
</dbReference>
<evidence type="ECO:0000313" key="2">
    <source>
        <dbReference type="Proteomes" id="UP000033123"/>
    </source>
</evidence>
<proteinExistence type="predicted"/>